<dbReference type="OrthoDB" id="9783652at2"/>
<evidence type="ECO:0000256" key="7">
    <source>
        <dbReference type="PIRSR" id="PIRSR600715-1"/>
    </source>
</evidence>
<sequence length="328" mass="37125">MVEIIVFIFSALLTLLMRHFALKKKLLDIPNERSSHTVPTPRGGGLAIVISFYGALLYFYMINSIDPALFYALLAALPIVIVSLIDDVVSLSAKTRLAVQFVSTCLALFALKEHLVLDFYFFRVEGYLLAPLFLLAIIWLTNLYNFLDGIDGYAASQAIFVSLGAYLFFNSEILLVLAATVLGFLIFNWQKASIFMGDVGSAFLGFVFAVFTIYFSNESGSMWIWLVLLGVFWFDATLTIYRRFKNKEQLSKPHKKHAYQRIVQAGFSHQKTVVLAMSINLIGLLLILITYNTIFIPLVSVLYIVLLYFIVLYIDRKKAFDTKVLNAH</sequence>
<dbReference type="GO" id="GO:0016780">
    <property type="term" value="F:phosphotransferase activity, for other substituted phosphate groups"/>
    <property type="evidence" value="ECO:0007669"/>
    <property type="project" value="InterPro"/>
</dbReference>
<feature type="transmembrane region" description="Helical" evidence="8">
    <location>
        <begin position="68"/>
        <end position="85"/>
    </location>
</feature>
<dbReference type="PANTHER" id="PTHR22926">
    <property type="entry name" value="PHOSPHO-N-ACETYLMURAMOYL-PENTAPEPTIDE-TRANSFERASE"/>
    <property type="match status" value="1"/>
</dbReference>
<gene>
    <name evidence="9" type="ORF">SAMN05216234_102106</name>
</gene>
<feature type="transmembrane region" description="Helical" evidence="8">
    <location>
        <begin position="294"/>
        <end position="314"/>
    </location>
</feature>
<dbReference type="InterPro" id="IPR000715">
    <property type="entry name" value="Glycosyl_transferase_4"/>
</dbReference>
<dbReference type="GO" id="GO:0071555">
    <property type="term" value="P:cell wall organization"/>
    <property type="evidence" value="ECO:0007669"/>
    <property type="project" value="TreeGrafter"/>
</dbReference>
<evidence type="ECO:0000313" key="10">
    <source>
        <dbReference type="Proteomes" id="UP000199227"/>
    </source>
</evidence>
<keyword evidence="2" id="KW-1003">Cell membrane</keyword>
<evidence type="ECO:0000256" key="4">
    <source>
        <dbReference type="ARBA" id="ARBA00022692"/>
    </source>
</evidence>
<comment type="cofactor">
    <cofactor evidence="7">
        <name>Mg(2+)</name>
        <dbReference type="ChEBI" id="CHEBI:18420"/>
    </cofactor>
</comment>
<evidence type="ECO:0000256" key="1">
    <source>
        <dbReference type="ARBA" id="ARBA00004651"/>
    </source>
</evidence>
<feature type="transmembrane region" description="Helical" evidence="8">
    <location>
        <begin position="127"/>
        <end position="147"/>
    </location>
</feature>
<dbReference type="GO" id="GO:0005886">
    <property type="term" value="C:plasma membrane"/>
    <property type="evidence" value="ECO:0007669"/>
    <property type="project" value="UniProtKB-SubCell"/>
</dbReference>
<dbReference type="RefSeq" id="WP_092910231.1">
    <property type="nucleotide sequence ID" value="NZ_FOXB01000002.1"/>
</dbReference>
<dbReference type="GO" id="GO:0046872">
    <property type="term" value="F:metal ion binding"/>
    <property type="evidence" value="ECO:0007669"/>
    <property type="project" value="UniProtKB-KW"/>
</dbReference>
<dbReference type="GO" id="GO:0044038">
    <property type="term" value="P:cell wall macromolecule biosynthetic process"/>
    <property type="evidence" value="ECO:0007669"/>
    <property type="project" value="TreeGrafter"/>
</dbReference>
<keyword evidence="7" id="KW-0479">Metal-binding</keyword>
<feature type="binding site" evidence="7">
    <location>
        <position position="198"/>
    </location>
    <ligand>
        <name>Mg(2+)</name>
        <dbReference type="ChEBI" id="CHEBI:18420"/>
    </ligand>
</feature>
<dbReference type="GO" id="GO:0009103">
    <property type="term" value="P:lipopolysaccharide biosynthetic process"/>
    <property type="evidence" value="ECO:0007669"/>
    <property type="project" value="TreeGrafter"/>
</dbReference>
<dbReference type="CDD" id="cd06854">
    <property type="entry name" value="GT_WbpL_WbcO_like"/>
    <property type="match status" value="1"/>
</dbReference>
<keyword evidence="4 8" id="KW-0812">Transmembrane</keyword>
<evidence type="ECO:0000256" key="8">
    <source>
        <dbReference type="SAM" id="Phobius"/>
    </source>
</evidence>
<feature type="transmembrane region" description="Helical" evidence="8">
    <location>
        <begin position="159"/>
        <end position="187"/>
    </location>
</feature>
<protein>
    <submittedName>
        <fullName evidence="9">Fuc2NAc and GlcNAc transferase</fullName>
    </submittedName>
</protein>
<feature type="transmembrane region" description="Helical" evidence="8">
    <location>
        <begin position="222"/>
        <end position="241"/>
    </location>
</feature>
<keyword evidence="7" id="KW-0460">Magnesium</keyword>
<organism evidence="9 10">
    <name type="scientific">Hydrogenimonas thermophila</name>
    <dbReference type="NCBI Taxonomy" id="223786"/>
    <lineage>
        <taxon>Bacteria</taxon>
        <taxon>Pseudomonadati</taxon>
        <taxon>Campylobacterota</taxon>
        <taxon>Epsilonproteobacteria</taxon>
        <taxon>Campylobacterales</taxon>
        <taxon>Hydrogenimonadaceae</taxon>
        <taxon>Hydrogenimonas</taxon>
    </lineage>
</organism>
<dbReference type="Pfam" id="PF00953">
    <property type="entry name" value="Glycos_transf_4"/>
    <property type="match status" value="1"/>
</dbReference>
<evidence type="ECO:0000256" key="3">
    <source>
        <dbReference type="ARBA" id="ARBA00022679"/>
    </source>
</evidence>
<evidence type="ECO:0000313" key="9">
    <source>
        <dbReference type="EMBL" id="SFO93871.1"/>
    </source>
</evidence>
<reference evidence="9 10" key="1">
    <citation type="submission" date="2016-10" db="EMBL/GenBank/DDBJ databases">
        <authorList>
            <person name="de Groot N.N."/>
        </authorList>
    </citation>
    <scope>NUCLEOTIDE SEQUENCE [LARGE SCALE GENOMIC DNA]</scope>
    <source>
        <strain evidence="9 10">EP1-55-1</strain>
    </source>
</reference>
<dbReference type="AlphaFoldDB" id="A0A1I5LAX3"/>
<evidence type="ECO:0000256" key="6">
    <source>
        <dbReference type="ARBA" id="ARBA00023136"/>
    </source>
</evidence>
<dbReference type="STRING" id="223786.SAMN05216234_102106"/>
<keyword evidence="3 9" id="KW-0808">Transferase</keyword>
<keyword evidence="5 8" id="KW-1133">Transmembrane helix</keyword>
<feature type="transmembrane region" description="Helical" evidence="8">
    <location>
        <begin position="194"/>
        <end position="216"/>
    </location>
</feature>
<feature type="transmembrane region" description="Helical" evidence="8">
    <location>
        <begin position="45"/>
        <end position="61"/>
    </location>
</feature>
<keyword evidence="10" id="KW-1185">Reference proteome</keyword>
<dbReference type="Proteomes" id="UP000199227">
    <property type="component" value="Unassembled WGS sequence"/>
</dbReference>
<dbReference type="EMBL" id="FOXB01000002">
    <property type="protein sequence ID" value="SFO93871.1"/>
    <property type="molecule type" value="Genomic_DNA"/>
</dbReference>
<comment type="subcellular location">
    <subcellularLocation>
        <location evidence="1">Cell membrane</location>
        <topology evidence="1">Multi-pass membrane protein</topology>
    </subcellularLocation>
</comment>
<feature type="binding site" evidence="7">
    <location>
        <position position="145"/>
    </location>
    <ligand>
        <name>Mg(2+)</name>
        <dbReference type="ChEBI" id="CHEBI:18420"/>
    </ligand>
</feature>
<name>A0A1I5LAX3_9BACT</name>
<feature type="transmembrane region" description="Helical" evidence="8">
    <location>
        <begin position="262"/>
        <end position="288"/>
    </location>
</feature>
<dbReference type="PANTHER" id="PTHR22926:SF3">
    <property type="entry name" value="UNDECAPRENYL-PHOSPHATE ALPHA-N-ACETYLGLUCOSAMINYL 1-PHOSPHATE TRANSFERASE"/>
    <property type="match status" value="1"/>
</dbReference>
<proteinExistence type="predicted"/>
<evidence type="ECO:0000256" key="2">
    <source>
        <dbReference type="ARBA" id="ARBA00022475"/>
    </source>
</evidence>
<keyword evidence="6 8" id="KW-0472">Membrane</keyword>
<evidence type="ECO:0000256" key="5">
    <source>
        <dbReference type="ARBA" id="ARBA00022989"/>
    </source>
</evidence>
<accession>A0A1I5LAX3</accession>